<evidence type="ECO:0000259" key="6">
    <source>
        <dbReference type="PROSITE" id="PS50023"/>
    </source>
</evidence>
<keyword evidence="1 4" id="KW-0479">Metal-binding</keyword>
<dbReference type="Pfam" id="PF00412">
    <property type="entry name" value="LIM"/>
    <property type="match status" value="2"/>
</dbReference>
<dbReference type="EMBL" id="JABFTP020000042">
    <property type="protein sequence ID" value="KAL3271700.1"/>
    <property type="molecule type" value="Genomic_DNA"/>
</dbReference>
<feature type="region of interest" description="Disordered" evidence="5">
    <location>
        <begin position="274"/>
        <end position="341"/>
    </location>
</feature>
<name>A0ABD2MZR6_9CUCU</name>
<feature type="compositionally biased region" description="Basic and acidic residues" evidence="5">
    <location>
        <begin position="323"/>
        <end position="341"/>
    </location>
</feature>
<dbReference type="AlphaFoldDB" id="A0ABD2MZR6"/>
<keyword evidence="3 4" id="KW-0440">LIM domain</keyword>
<feature type="compositionally biased region" description="Basic and acidic residues" evidence="5">
    <location>
        <begin position="196"/>
        <end position="218"/>
    </location>
</feature>
<evidence type="ECO:0000313" key="7">
    <source>
        <dbReference type="EMBL" id="KAL3271700.1"/>
    </source>
</evidence>
<dbReference type="SMART" id="SM00132">
    <property type="entry name" value="LIM"/>
    <property type="match status" value="2"/>
</dbReference>
<feature type="compositionally biased region" description="Acidic residues" evidence="5">
    <location>
        <begin position="404"/>
        <end position="418"/>
    </location>
</feature>
<proteinExistence type="predicted"/>
<evidence type="ECO:0000313" key="8">
    <source>
        <dbReference type="Proteomes" id="UP001516400"/>
    </source>
</evidence>
<reference evidence="7 8" key="1">
    <citation type="journal article" date="2021" name="BMC Biol.">
        <title>Horizontally acquired antibacterial genes associated with adaptive radiation of ladybird beetles.</title>
        <authorList>
            <person name="Li H.S."/>
            <person name="Tang X.F."/>
            <person name="Huang Y.H."/>
            <person name="Xu Z.Y."/>
            <person name="Chen M.L."/>
            <person name="Du X.Y."/>
            <person name="Qiu B.Y."/>
            <person name="Chen P.T."/>
            <person name="Zhang W."/>
            <person name="Slipinski A."/>
            <person name="Escalona H.E."/>
            <person name="Waterhouse R.M."/>
            <person name="Zwick A."/>
            <person name="Pang H."/>
        </authorList>
    </citation>
    <scope>NUCLEOTIDE SEQUENCE [LARGE SCALE GENOMIC DNA]</scope>
    <source>
        <strain evidence="7">SYSU2018</strain>
    </source>
</reference>
<dbReference type="Gene3D" id="2.10.110.10">
    <property type="entry name" value="Cysteine Rich Protein"/>
    <property type="match status" value="2"/>
</dbReference>
<dbReference type="InterPro" id="IPR001781">
    <property type="entry name" value="Znf_LIM"/>
</dbReference>
<dbReference type="PROSITE" id="PS50023">
    <property type="entry name" value="LIM_DOMAIN_2"/>
    <property type="match status" value="2"/>
</dbReference>
<evidence type="ECO:0000256" key="4">
    <source>
        <dbReference type="PROSITE-ProRule" id="PRU00125"/>
    </source>
</evidence>
<evidence type="ECO:0000256" key="1">
    <source>
        <dbReference type="ARBA" id="ARBA00022723"/>
    </source>
</evidence>
<feature type="region of interest" description="Disordered" evidence="5">
    <location>
        <begin position="356"/>
        <end position="428"/>
    </location>
</feature>
<comment type="caution">
    <text evidence="7">The sequence shown here is derived from an EMBL/GenBank/DDBJ whole genome shotgun (WGS) entry which is preliminary data.</text>
</comment>
<evidence type="ECO:0000256" key="2">
    <source>
        <dbReference type="ARBA" id="ARBA00022833"/>
    </source>
</evidence>
<feature type="domain" description="LIM zinc-binding" evidence="6">
    <location>
        <begin position="514"/>
        <end position="574"/>
    </location>
</feature>
<keyword evidence="2 4" id="KW-0862">Zinc</keyword>
<feature type="compositionally biased region" description="Acidic residues" evidence="5">
    <location>
        <begin position="158"/>
        <end position="174"/>
    </location>
</feature>
<gene>
    <name evidence="7" type="ORF">HHI36_022172</name>
</gene>
<feature type="region of interest" description="Disordered" evidence="5">
    <location>
        <begin position="150"/>
        <end position="232"/>
    </location>
</feature>
<dbReference type="SUPFAM" id="SSF57716">
    <property type="entry name" value="Glucocorticoid receptor-like (DNA-binding domain)"/>
    <property type="match status" value="3"/>
</dbReference>
<dbReference type="FunFam" id="2.10.110.10:FF:000002">
    <property type="entry name" value="LIM domain and actin-binding 1"/>
    <property type="match status" value="1"/>
</dbReference>
<keyword evidence="8" id="KW-1185">Reference proteome</keyword>
<evidence type="ECO:0000256" key="5">
    <source>
        <dbReference type="SAM" id="MobiDB-lite"/>
    </source>
</evidence>
<sequence length="596" mass="68754">MEQIKAEKAIWHKNCFRCHECSKQLNVDTYESHEGTLYCKPHFKALFAPKVVDDTEEPPKPRKAEVIIRENQPLELPPDVVRASDKPDLGLEELQSLNVKERFQVFEQHQSSDSTLEKTQINVKRSPSILSKLAKFQAKGMDIGVADASLNGIPIEESSSDEEEEEEIPEGEDPDLVRAKRVQKEKPFHFTGMSDVKNKWEHGEPNSRDERREERKQEIQSIRNKLFMGKQGKMKEAYQEAVMKSESSVNLKKEEIQVCDTKTIKERFEKGEVTQETIKDGKDEEDQEVFESEISKKSRSLFLQLDANASKPPQMSPVSPPKLEVKKAREGSTPERELYHDPDIVRAEEVIEDSVIAKETHTATKMLNKFRQMEENMSKEPTPQGPKPLKRFTPPPEPTREEESSGEEGSETDDEVEEVDHTKAPDEDLIEAQKAARAKQLRAKFEKWEAQEIKREQNNSSINIMEEYGEEQSQIESTKCLRARFESMRETHSEVNKQPRVKVNRFVELSNVMENCEGCEKRVYPLEKISVHGHLFHKSCFKCKECSTILRMDSYTYNQGRLYCTPHFKRLFITKGNYDSAFGLDGHKEKWNSAVA</sequence>
<protein>
    <recommendedName>
        <fullName evidence="6">LIM zinc-binding domain-containing protein</fullName>
    </recommendedName>
</protein>
<dbReference type="PANTHER" id="PTHR24206">
    <property type="entry name" value="OS06G0237300 PROTEIN"/>
    <property type="match status" value="1"/>
</dbReference>
<dbReference type="PROSITE" id="PS00478">
    <property type="entry name" value="LIM_DOMAIN_1"/>
    <property type="match status" value="1"/>
</dbReference>
<accession>A0ABD2MZR6</accession>
<feature type="domain" description="LIM zinc-binding" evidence="6">
    <location>
        <begin position="1"/>
        <end position="49"/>
    </location>
</feature>
<feature type="compositionally biased region" description="Basic and acidic residues" evidence="5">
    <location>
        <begin position="175"/>
        <end position="188"/>
    </location>
</feature>
<dbReference type="GO" id="GO:0046872">
    <property type="term" value="F:metal ion binding"/>
    <property type="evidence" value="ECO:0007669"/>
    <property type="project" value="UniProtKB-KW"/>
</dbReference>
<evidence type="ECO:0000256" key="3">
    <source>
        <dbReference type="ARBA" id="ARBA00023038"/>
    </source>
</evidence>
<dbReference type="Proteomes" id="UP001516400">
    <property type="component" value="Unassembled WGS sequence"/>
</dbReference>
<organism evidence="7 8">
    <name type="scientific">Cryptolaemus montrouzieri</name>
    <dbReference type="NCBI Taxonomy" id="559131"/>
    <lineage>
        <taxon>Eukaryota</taxon>
        <taxon>Metazoa</taxon>
        <taxon>Ecdysozoa</taxon>
        <taxon>Arthropoda</taxon>
        <taxon>Hexapoda</taxon>
        <taxon>Insecta</taxon>
        <taxon>Pterygota</taxon>
        <taxon>Neoptera</taxon>
        <taxon>Endopterygota</taxon>
        <taxon>Coleoptera</taxon>
        <taxon>Polyphaga</taxon>
        <taxon>Cucujiformia</taxon>
        <taxon>Coccinelloidea</taxon>
        <taxon>Coccinellidae</taxon>
        <taxon>Scymninae</taxon>
        <taxon>Scymnini</taxon>
        <taxon>Cryptolaemus</taxon>
    </lineage>
</organism>
<dbReference type="CDD" id="cd09358">
    <property type="entry name" value="LIM_Mical_like"/>
    <property type="match status" value="1"/>
</dbReference>